<dbReference type="EMBL" id="SGWV01000009">
    <property type="protein sequence ID" value="RZS54572.1"/>
    <property type="molecule type" value="Genomic_DNA"/>
</dbReference>
<dbReference type="Pfam" id="PF09995">
    <property type="entry name" value="MPAB_Lcp_cat"/>
    <property type="match status" value="1"/>
</dbReference>
<accession>A0A4Q7LKA1</accession>
<gene>
    <name evidence="2" type="ORF">EV685_2049</name>
</gene>
<dbReference type="GO" id="GO:0016491">
    <property type="term" value="F:oxidoreductase activity"/>
    <property type="evidence" value="ECO:0007669"/>
    <property type="project" value="InterPro"/>
</dbReference>
<reference evidence="2 3" key="1">
    <citation type="submission" date="2019-02" db="EMBL/GenBank/DDBJ databases">
        <title>Genomic Encyclopedia of Type Strains, Phase IV (KMG-IV): sequencing the most valuable type-strain genomes for metagenomic binning, comparative biology and taxonomic classification.</title>
        <authorList>
            <person name="Goeker M."/>
        </authorList>
    </citation>
    <scope>NUCLEOTIDE SEQUENCE [LARGE SCALE GENOMIC DNA]</scope>
    <source>
        <strain evidence="2 3">DSM 10617</strain>
    </source>
</reference>
<organism evidence="2 3">
    <name type="scientific">Sphaerotilus mobilis</name>
    <dbReference type="NCBI Taxonomy" id="47994"/>
    <lineage>
        <taxon>Bacteria</taxon>
        <taxon>Pseudomonadati</taxon>
        <taxon>Pseudomonadota</taxon>
        <taxon>Betaproteobacteria</taxon>
        <taxon>Burkholderiales</taxon>
        <taxon>Sphaerotilaceae</taxon>
        <taxon>Sphaerotilus</taxon>
    </lineage>
</organism>
<dbReference type="Proteomes" id="UP000293433">
    <property type="component" value="Unassembled WGS sequence"/>
</dbReference>
<feature type="domain" description="ER-bound oxygenase mpaB/mpaB'/Rubber oxygenase catalytic" evidence="1">
    <location>
        <begin position="95"/>
        <end position="326"/>
    </location>
</feature>
<evidence type="ECO:0000313" key="3">
    <source>
        <dbReference type="Proteomes" id="UP000293433"/>
    </source>
</evidence>
<comment type="caution">
    <text evidence="2">The sequence shown here is derived from an EMBL/GenBank/DDBJ whole genome shotgun (WGS) entry which is preliminary data.</text>
</comment>
<evidence type="ECO:0000313" key="2">
    <source>
        <dbReference type="EMBL" id="RZS54572.1"/>
    </source>
</evidence>
<evidence type="ECO:0000259" key="1">
    <source>
        <dbReference type="Pfam" id="PF09995"/>
    </source>
</evidence>
<dbReference type="PANTHER" id="PTHR37539">
    <property type="entry name" value="SECRETED PROTEIN-RELATED"/>
    <property type="match status" value="1"/>
</dbReference>
<proteinExistence type="predicted"/>
<dbReference type="AlphaFoldDB" id="A0A4Q7LKA1"/>
<name>A0A4Q7LKA1_9BURK</name>
<protein>
    <submittedName>
        <fullName evidence="2">Uncharacterized protein DUF2236</fullName>
    </submittedName>
</protein>
<dbReference type="InterPro" id="IPR018713">
    <property type="entry name" value="MPAB/Lcp_cat_dom"/>
</dbReference>
<sequence>MSQERWTDEHLQAMRAEADPIADAVVARIYETDAISGVNRLLANLSRPDRPLDPAIQALVDQYMAETAVLPDWADPQLIVACEEFFSSHGTLSSTVLCCASLPECYLDAMDAPVLASTTQLLQHVERRIFETAYMIVTVMQPGGMTTGGLGLRCAQRVRLMHAAVRHLLRSDYRAAMTAQAAGTPRQPRWNMAHGEPINQEAMAFVILTFSYVGLRSLERLGYHPAPELQRAYMHTWSVIGHVMGVRDDLLAHSYEDGKLLFERIKARRRGASPEGQALTAAMLEWMVQTLPGPLDPLPKMMLCQLMGDEDAALLGVHQDKRENEAEAVFAKIANAVIDVVEVLKELTIVRRFSQALFHYFTRAIWKQHPEWGQEAFALPPALQEAWRVNER</sequence>
<keyword evidence="3" id="KW-1185">Reference proteome</keyword>
<dbReference type="PANTHER" id="PTHR37539:SF1">
    <property type="entry name" value="ER-BOUND OXYGENASE MPAB_MPAB'_RUBBER OXYGENASE CATALYTIC DOMAIN-CONTAINING PROTEIN"/>
    <property type="match status" value="1"/>
</dbReference>
<dbReference type="RefSeq" id="WP_130481912.1">
    <property type="nucleotide sequence ID" value="NZ_SGWV01000009.1"/>
</dbReference>
<dbReference type="InterPro" id="IPR037473">
    <property type="entry name" value="Lcp-like"/>
</dbReference>
<dbReference type="OrthoDB" id="6072815at2"/>